<organism evidence="1 2">
    <name type="scientific">Clonostachys rosea f. rosea IK726</name>
    <dbReference type="NCBI Taxonomy" id="1349383"/>
    <lineage>
        <taxon>Eukaryota</taxon>
        <taxon>Fungi</taxon>
        <taxon>Dikarya</taxon>
        <taxon>Ascomycota</taxon>
        <taxon>Pezizomycotina</taxon>
        <taxon>Sordariomycetes</taxon>
        <taxon>Hypocreomycetidae</taxon>
        <taxon>Hypocreales</taxon>
        <taxon>Bionectriaceae</taxon>
        <taxon>Clonostachys</taxon>
    </lineage>
</organism>
<evidence type="ECO:0000313" key="2">
    <source>
        <dbReference type="Proteomes" id="UP000836387"/>
    </source>
</evidence>
<proteinExistence type="predicted"/>
<reference evidence="1" key="2">
    <citation type="submission" date="2021-10" db="EMBL/GenBank/DDBJ databases">
        <authorList>
            <person name="Piombo E."/>
        </authorList>
    </citation>
    <scope>NUCLEOTIDE SEQUENCE</scope>
</reference>
<accession>A0ACA9TTZ2</accession>
<evidence type="ECO:0000313" key="1">
    <source>
        <dbReference type="EMBL" id="CAG9944410.1"/>
    </source>
</evidence>
<name>A0ACA9TTZ2_BIOOC</name>
<reference evidence="1" key="1">
    <citation type="submission" date="2020-04" db="EMBL/GenBank/DDBJ databases">
        <authorList>
            <person name="Broberg M."/>
        </authorList>
    </citation>
    <scope>NUCLEOTIDE SEQUENCE</scope>
</reference>
<dbReference type="Proteomes" id="UP000836387">
    <property type="component" value="Unassembled WGS sequence"/>
</dbReference>
<gene>
    <name evidence="1" type="ORF">CRV2_00001574</name>
</gene>
<protein>
    <submittedName>
        <fullName evidence="1">Uncharacterized protein</fullName>
    </submittedName>
</protein>
<comment type="caution">
    <text evidence="1">The sequence shown here is derived from an EMBL/GenBank/DDBJ whole genome shotgun (WGS) entry which is preliminary data.</text>
</comment>
<dbReference type="EMBL" id="CADEHS020000007">
    <property type="protein sequence ID" value="CAG9944410.1"/>
    <property type="molecule type" value="Genomic_DNA"/>
</dbReference>
<sequence>MSADENSPRWSIPRQKWTDDGRMLLDPEAMQYDPFFHDFVVGFARLILKTYHSLSGMDTRPFEETGMYYISAQPGHTRRCWCPKLHDDSQKESCPFLTHQPGDKAQLFYPIGVGFNRSIRPCPDPETCHCATHESRHLCRNVVYFAYKYMYWFITHRVPLHDERAMKENIPEDVDDYLENVFRAASLASGDDDGLESDPYWLYRKALVWGLLWELENPEGACPQDSRTSSVPWEENGEWVRRPLRFLKHQDKMLLRRLFNEFTSSYRYREDNGVNVGEIDLWTEVLPREMCWMSIECNKRIPEASAPNPNDNSEAAPAAEEAPRSSLKRPFPYNDSDSQSLEPNSKKRNLCREMSWMSIPETSSPTPNDNTETPRAKLKRFFPYSESDTYFLDRHSKKRKRTG</sequence>
<keyword evidence="2" id="KW-1185">Reference proteome</keyword>